<comment type="caution">
    <text evidence="3">The sequence shown here is derived from an EMBL/GenBank/DDBJ whole genome shotgun (WGS) entry which is preliminary data.</text>
</comment>
<dbReference type="PANTHER" id="PTHR42085">
    <property type="entry name" value="F-BOX DOMAIN-CONTAINING PROTEIN"/>
    <property type="match status" value="1"/>
</dbReference>
<name>A0ABR3SDU3_9PEZI</name>
<keyword evidence="4" id="KW-1185">Reference proteome</keyword>
<evidence type="ECO:0000313" key="3">
    <source>
        <dbReference type="EMBL" id="KAL1618244.1"/>
    </source>
</evidence>
<sequence length="404" mass="44513">MDITSLKARVDSLSHIRKEYSAPGSSSSRTTSQPHARHSILRSVPVDPRYSFDLSQEIQRTWSTELTCFPDLHAARPPKPAPPPPSNYRKSLSKHLQQPDALYQSLISKPINPQTTSPLFSKLPPEVREQIWSHLLTHHGVILCITSGGLPTPSYNLHPALLATSRRLCLEAAPLLYGRNRFSVFHIPNLLRSRSAPPRFALSPRYFPFVQHLNVDVPDKFIERWYHTAWGDEFESYTAVVAALVRLAGKALRHLQLSLVRNCALESYTSWGPYVAADSPLMRAVAEDFLPRVECGAGGGRRFLLLVPCGPGSAGGAEAQRAFDVLRPDAPTMVHAVARNLGRLQKTARMNGVELEESLYVLVKGEVPDGSGGLSEEARVEILVDVEHGSGEAEGKGIALEVAY</sequence>
<feature type="region of interest" description="Disordered" evidence="1">
    <location>
        <begin position="73"/>
        <end position="94"/>
    </location>
</feature>
<accession>A0ABR3SDU3</accession>
<feature type="domain" description="2EXR" evidence="2">
    <location>
        <begin position="118"/>
        <end position="175"/>
    </location>
</feature>
<dbReference type="InterPro" id="IPR045518">
    <property type="entry name" value="2EXR"/>
</dbReference>
<evidence type="ECO:0000256" key="1">
    <source>
        <dbReference type="SAM" id="MobiDB-lite"/>
    </source>
</evidence>
<dbReference type="EMBL" id="JAJVDC020000213">
    <property type="protein sequence ID" value="KAL1618244.1"/>
    <property type="molecule type" value="Genomic_DNA"/>
</dbReference>
<organism evidence="3 4">
    <name type="scientific">Neofusicoccum ribis</name>
    <dbReference type="NCBI Taxonomy" id="45134"/>
    <lineage>
        <taxon>Eukaryota</taxon>
        <taxon>Fungi</taxon>
        <taxon>Dikarya</taxon>
        <taxon>Ascomycota</taxon>
        <taxon>Pezizomycotina</taxon>
        <taxon>Dothideomycetes</taxon>
        <taxon>Dothideomycetes incertae sedis</taxon>
        <taxon>Botryosphaeriales</taxon>
        <taxon>Botryosphaeriaceae</taxon>
        <taxon>Neofusicoccum</taxon>
    </lineage>
</organism>
<proteinExistence type="predicted"/>
<dbReference type="Pfam" id="PF20150">
    <property type="entry name" value="2EXR"/>
    <property type="match status" value="1"/>
</dbReference>
<evidence type="ECO:0000259" key="2">
    <source>
        <dbReference type="Pfam" id="PF20150"/>
    </source>
</evidence>
<dbReference type="Proteomes" id="UP001521116">
    <property type="component" value="Unassembled WGS sequence"/>
</dbReference>
<feature type="compositionally biased region" description="Pro residues" evidence="1">
    <location>
        <begin position="77"/>
        <end position="86"/>
    </location>
</feature>
<protein>
    <recommendedName>
        <fullName evidence="2">2EXR domain-containing protein</fullName>
    </recommendedName>
</protein>
<dbReference type="InterPro" id="IPR038883">
    <property type="entry name" value="AN11006-like"/>
</dbReference>
<gene>
    <name evidence="3" type="ORF">SLS56_010641</name>
</gene>
<feature type="region of interest" description="Disordered" evidence="1">
    <location>
        <begin position="17"/>
        <end position="42"/>
    </location>
</feature>
<dbReference type="PANTHER" id="PTHR42085:SF1">
    <property type="entry name" value="F-BOX DOMAIN-CONTAINING PROTEIN"/>
    <property type="match status" value="1"/>
</dbReference>
<reference evidence="3 4" key="1">
    <citation type="submission" date="2024-02" db="EMBL/GenBank/DDBJ databases">
        <title>De novo assembly and annotation of 12 fungi associated with fruit tree decline syndrome in Ontario, Canada.</title>
        <authorList>
            <person name="Sulman M."/>
            <person name="Ellouze W."/>
            <person name="Ilyukhin E."/>
        </authorList>
    </citation>
    <scope>NUCLEOTIDE SEQUENCE [LARGE SCALE GENOMIC DNA]</scope>
    <source>
        <strain evidence="3 4">M1-105</strain>
    </source>
</reference>
<evidence type="ECO:0000313" key="4">
    <source>
        <dbReference type="Proteomes" id="UP001521116"/>
    </source>
</evidence>